<dbReference type="Gene3D" id="1.20.1290.10">
    <property type="entry name" value="AhpD-like"/>
    <property type="match status" value="1"/>
</dbReference>
<dbReference type="Proteomes" id="UP000095008">
    <property type="component" value="Unassembled WGS sequence"/>
</dbReference>
<accession>A0A1C2JFQ3</accession>
<dbReference type="InterPro" id="IPR029032">
    <property type="entry name" value="AhpD-like"/>
</dbReference>
<protein>
    <recommendedName>
        <fullName evidence="3">Carboxymuconolactone decarboxylase-like domain-containing protein</fullName>
    </recommendedName>
</protein>
<evidence type="ECO:0000313" key="2">
    <source>
        <dbReference type="Proteomes" id="UP000095008"/>
    </source>
</evidence>
<evidence type="ECO:0008006" key="3">
    <source>
        <dbReference type="Google" id="ProtNLM"/>
    </source>
</evidence>
<dbReference type="EMBL" id="LWRY01000006">
    <property type="protein sequence ID" value="OCX76183.1"/>
    <property type="molecule type" value="Genomic_DNA"/>
</dbReference>
<sequence>MALLKTVHPDAAEGKVANFYQQIEGAVGYIPEAFHLFSVSPNLLDGQIATMAYMGSHPTLSPTFIAMLRYLVSGKYRNTFCVDFNEAALVNAGINQESLRQSLINPELIPLPEHDKALMLFVLKAIDKPENISKKDIEALYQAGWTDRDIYDALYAGAHHAATDVLFNAFKASSSLKTD</sequence>
<dbReference type="OrthoDB" id="9801997at2"/>
<reference evidence="1" key="1">
    <citation type="journal article" date="2016" name="Int. J. Mol. Sci.">
        <title>Comparative genomics of the extreme acidophile Acidithiobacillus thiooxidans reveals intraspecific divergence and niche adaptation.</title>
        <authorList>
            <person name="Zhang X."/>
            <person name="Feng X."/>
            <person name="Tao J."/>
            <person name="Ma L."/>
            <person name="Xiao Y."/>
            <person name="Liang Y."/>
            <person name="Liu X."/>
            <person name="Yin H."/>
        </authorList>
    </citation>
    <scope>NUCLEOTIDE SEQUENCE [LARGE SCALE GENOMIC DNA]</scope>
    <source>
        <strain evidence="1">DXS-W</strain>
    </source>
</reference>
<name>A0A1C2JFQ3_ACITH</name>
<proteinExistence type="predicted"/>
<evidence type="ECO:0000313" key="1">
    <source>
        <dbReference type="EMBL" id="OCX76183.1"/>
    </source>
</evidence>
<gene>
    <name evidence="1" type="ORF">A6M23_00835</name>
</gene>
<comment type="caution">
    <text evidence="1">The sequence shown here is derived from an EMBL/GenBank/DDBJ whole genome shotgun (WGS) entry which is preliminary data.</text>
</comment>
<dbReference type="AlphaFoldDB" id="A0A1C2JFQ3"/>
<organism evidence="1 2">
    <name type="scientific">Acidithiobacillus thiooxidans</name>
    <name type="common">Thiobacillus thiooxidans</name>
    <dbReference type="NCBI Taxonomy" id="930"/>
    <lineage>
        <taxon>Bacteria</taxon>
        <taxon>Pseudomonadati</taxon>
        <taxon>Pseudomonadota</taxon>
        <taxon>Acidithiobacillia</taxon>
        <taxon>Acidithiobacillales</taxon>
        <taxon>Acidithiobacillaceae</taxon>
        <taxon>Acidithiobacillus</taxon>
    </lineage>
</organism>
<keyword evidence="2" id="KW-1185">Reference proteome</keyword>
<dbReference type="SUPFAM" id="SSF69118">
    <property type="entry name" value="AhpD-like"/>
    <property type="match status" value="1"/>
</dbReference>
<dbReference type="RefSeq" id="WP_031572392.1">
    <property type="nucleotide sequence ID" value="NZ_JABBDW010000233.1"/>
</dbReference>